<accession>A0A4Y7RD75</accession>
<dbReference type="InterPro" id="IPR058379">
    <property type="entry name" value="DUF8066"/>
</dbReference>
<sequence>MNAIAFIPIAALYVFLSVAVWRFMRAHESIAESIRMIAENIKKEP</sequence>
<dbReference type="EMBL" id="QFGA01000001">
    <property type="protein sequence ID" value="TEB06965.1"/>
    <property type="molecule type" value="Genomic_DNA"/>
</dbReference>
<keyword evidence="1" id="KW-0472">Membrane</keyword>
<feature type="transmembrane region" description="Helical" evidence="1">
    <location>
        <begin position="6"/>
        <end position="24"/>
    </location>
</feature>
<dbReference type="AlphaFoldDB" id="A0A4Y7RD75"/>
<keyword evidence="1" id="KW-0812">Transmembrane</keyword>
<protein>
    <submittedName>
        <fullName evidence="2">Uncharacterized protein</fullName>
    </submittedName>
</protein>
<dbReference type="Proteomes" id="UP000298324">
    <property type="component" value="Unassembled WGS sequence"/>
</dbReference>
<evidence type="ECO:0000313" key="2">
    <source>
        <dbReference type="EMBL" id="TEB06965.1"/>
    </source>
</evidence>
<dbReference type="RefSeq" id="WP_190239017.1">
    <property type="nucleotide sequence ID" value="NZ_QFGA01000001.1"/>
</dbReference>
<dbReference type="Pfam" id="PF26262">
    <property type="entry name" value="DUF8066"/>
    <property type="match status" value="1"/>
</dbReference>
<reference evidence="2 3" key="1">
    <citation type="journal article" date="2018" name="Environ. Microbiol.">
        <title>Novel energy conservation strategies and behaviour of Pelotomaculum schinkii driving syntrophic propionate catabolism.</title>
        <authorList>
            <person name="Hidalgo-Ahumada C.A.P."/>
            <person name="Nobu M.K."/>
            <person name="Narihiro T."/>
            <person name="Tamaki H."/>
            <person name="Liu W.T."/>
            <person name="Kamagata Y."/>
            <person name="Stams A.J.M."/>
            <person name="Imachi H."/>
            <person name="Sousa D.Z."/>
        </authorList>
    </citation>
    <scope>NUCLEOTIDE SEQUENCE [LARGE SCALE GENOMIC DNA]</scope>
    <source>
        <strain evidence="2 3">HH</strain>
    </source>
</reference>
<gene>
    <name evidence="2" type="ORF">Psch_00500</name>
</gene>
<comment type="caution">
    <text evidence="2">The sequence shown here is derived from an EMBL/GenBank/DDBJ whole genome shotgun (WGS) entry which is preliminary data.</text>
</comment>
<organism evidence="2 3">
    <name type="scientific">Pelotomaculum schinkii</name>
    <dbReference type="NCBI Taxonomy" id="78350"/>
    <lineage>
        <taxon>Bacteria</taxon>
        <taxon>Bacillati</taxon>
        <taxon>Bacillota</taxon>
        <taxon>Clostridia</taxon>
        <taxon>Eubacteriales</taxon>
        <taxon>Desulfotomaculaceae</taxon>
        <taxon>Pelotomaculum</taxon>
    </lineage>
</organism>
<keyword evidence="1" id="KW-1133">Transmembrane helix</keyword>
<evidence type="ECO:0000256" key="1">
    <source>
        <dbReference type="SAM" id="Phobius"/>
    </source>
</evidence>
<evidence type="ECO:0000313" key="3">
    <source>
        <dbReference type="Proteomes" id="UP000298324"/>
    </source>
</evidence>
<proteinExistence type="predicted"/>
<keyword evidence="3" id="KW-1185">Reference proteome</keyword>
<name>A0A4Y7RD75_9FIRM</name>